<dbReference type="SUPFAM" id="SSF160957">
    <property type="entry name" value="Poly(A) polymerase catalytic subunit-like"/>
    <property type="match status" value="1"/>
</dbReference>
<gene>
    <name evidence="3" type="ORF">METZ01_LOCUS218160</name>
</gene>
<feature type="non-terminal residue" evidence="3">
    <location>
        <position position="84"/>
    </location>
</feature>
<dbReference type="EMBL" id="UINC01051309">
    <property type="protein sequence ID" value="SVB65306.1"/>
    <property type="molecule type" value="Genomic_DNA"/>
</dbReference>
<feature type="transmembrane region" description="Helical" evidence="1">
    <location>
        <begin position="30"/>
        <end position="48"/>
    </location>
</feature>
<keyword evidence="1" id="KW-0812">Transmembrane</keyword>
<dbReference type="GO" id="GO:0006397">
    <property type="term" value="P:mRNA processing"/>
    <property type="evidence" value="ECO:0007669"/>
    <property type="project" value="InterPro"/>
</dbReference>
<reference evidence="3" key="1">
    <citation type="submission" date="2018-05" db="EMBL/GenBank/DDBJ databases">
        <authorList>
            <person name="Lanie J.A."/>
            <person name="Ng W.-L."/>
            <person name="Kazmierczak K.M."/>
            <person name="Andrzejewski T.M."/>
            <person name="Davidsen T.M."/>
            <person name="Wayne K.J."/>
            <person name="Tettelin H."/>
            <person name="Glass J.I."/>
            <person name="Rusch D."/>
            <person name="Podicherti R."/>
            <person name="Tsui H.-C.T."/>
            <person name="Winkler M.E."/>
        </authorList>
    </citation>
    <scope>NUCLEOTIDE SEQUENCE</scope>
</reference>
<evidence type="ECO:0000313" key="3">
    <source>
        <dbReference type="EMBL" id="SVB65306.1"/>
    </source>
</evidence>
<keyword evidence="1" id="KW-1133">Transmembrane helix</keyword>
<dbReference type="Pfam" id="PF03296">
    <property type="entry name" value="Pox_polyA_pol"/>
    <property type="match status" value="1"/>
</dbReference>
<accession>A0A382FQA9</accession>
<sequence>MATNPMHQFNVYRIGPEIKLGEIDISFTNASLFMVVSSLAILILFNIGTKKNYLIPNKIQLLAELSYGFVSKMISDTAGSKAKP</sequence>
<proteinExistence type="predicted"/>
<evidence type="ECO:0000256" key="1">
    <source>
        <dbReference type="SAM" id="Phobius"/>
    </source>
</evidence>
<dbReference type="GO" id="GO:1990817">
    <property type="term" value="F:poly(A) RNA polymerase activity"/>
    <property type="evidence" value="ECO:0007669"/>
    <property type="project" value="InterPro"/>
</dbReference>
<evidence type="ECO:0000259" key="2">
    <source>
        <dbReference type="Pfam" id="PF03296"/>
    </source>
</evidence>
<feature type="domain" description="Poly(A) polymerase nucleotidyltransferase" evidence="2">
    <location>
        <begin position="9"/>
        <end position="50"/>
    </location>
</feature>
<name>A0A382FQA9_9ZZZZ</name>
<keyword evidence="1" id="KW-0472">Membrane</keyword>
<dbReference type="InterPro" id="IPR037265">
    <property type="entry name" value="PolyA_pol_cat_sf"/>
</dbReference>
<organism evidence="3">
    <name type="scientific">marine metagenome</name>
    <dbReference type="NCBI Taxonomy" id="408172"/>
    <lineage>
        <taxon>unclassified sequences</taxon>
        <taxon>metagenomes</taxon>
        <taxon>ecological metagenomes</taxon>
    </lineage>
</organism>
<dbReference type="AlphaFoldDB" id="A0A382FQA9"/>
<protein>
    <recommendedName>
        <fullName evidence="2">Poly(A) polymerase nucleotidyltransferase domain-containing protein</fullName>
    </recommendedName>
</protein>
<dbReference type="InterPro" id="IPR024231">
    <property type="entry name" value="PolyA_pol_nucTrfase_Poxvir"/>
</dbReference>